<dbReference type="Pfam" id="PF06250">
    <property type="entry name" value="YhcG_C"/>
    <property type="match status" value="1"/>
</dbReference>
<evidence type="ECO:0008006" key="5">
    <source>
        <dbReference type="Google" id="ProtNLM"/>
    </source>
</evidence>
<dbReference type="EMBL" id="JGDS01000015">
    <property type="protein sequence ID" value="EXZ75762.1"/>
    <property type="molecule type" value="Genomic_DNA"/>
</dbReference>
<dbReference type="GO" id="GO:0003676">
    <property type="term" value="F:nucleic acid binding"/>
    <property type="evidence" value="ECO:0007669"/>
    <property type="project" value="InterPro"/>
</dbReference>
<evidence type="ECO:0000313" key="3">
    <source>
        <dbReference type="EMBL" id="EXZ75762.1"/>
    </source>
</evidence>
<evidence type="ECO:0000259" key="1">
    <source>
        <dbReference type="Pfam" id="PF06250"/>
    </source>
</evidence>
<organism evidence="3 4">
    <name type="scientific">Bacteroides fragilis str. 3976T8</name>
    <dbReference type="NCBI Taxonomy" id="1339314"/>
    <lineage>
        <taxon>Bacteria</taxon>
        <taxon>Pseudomonadati</taxon>
        <taxon>Bacteroidota</taxon>
        <taxon>Bacteroidia</taxon>
        <taxon>Bacteroidales</taxon>
        <taxon>Bacteroidaceae</taxon>
        <taxon>Bacteroides</taxon>
    </lineage>
</organism>
<dbReference type="PANTHER" id="PTHR30547:SF5">
    <property type="entry name" value="NUCLEASE YHCG-RELATED"/>
    <property type="match status" value="1"/>
</dbReference>
<dbReference type="InterPro" id="IPR011856">
    <property type="entry name" value="tRNA_endonuc-like_dom_sf"/>
</dbReference>
<reference evidence="3 4" key="1">
    <citation type="submission" date="2014-02" db="EMBL/GenBank/DDBJ databases">
        <authorList>
            <person name="Sears C."/>
            <person name="Carroll K."/>
            <person name="Sack B.R."/>
            <person name="Qadri F."/>
            <person name="Myers L.L."/>
            <person name="Chung G.-T."/>
            <person name="Escheverria P."/>
            <person name="Fraser C.M."/>
            <person name="Sadzewicz L."/>
            <person name="Shefchek K.A."/>
            <person name="Tallon L."/>
            <person name="Das S.P."/>
            <person name="Daugherty S."/>
            <person name="Mongodin E.F."/>
        </authorList>
    </citation>
    <scope>NUCLEOTIDE SEQUENCE [LARGE SCALE GENOMIC DNA]</scope>
    <source>
        <strain evidence="3 4">3976T8</strain>
    </source>
</reference>
<dbReference type="AlphaFoldDB" id="A0A016C4A5"/>
<dbReference type="InterPro" id="IPR053148">
    <property type="entry name" value="PD-DEXK-like_domain"/>
</dbReference>
<comment type="caution">
    <text evidence="3">The sequence shown here is derived from an EMBL/GenBank/DDBJ whole genome shotgun (WGS) entry which is preliminary data.</text>
</comment>
<dbReference type="PANTHER" id="PTHR30547">
    <property type="entry name" value="UNCHARACTERIZED PROTEIN YHCG-RELATED"/>
    <property type="match status" value="1"/>
</dbReference>
<dbReference type="InterPro" id="IPR009362">
    <property type="entry name" value="YhcG_C"/>
</dbReference>
<protein>
    <recommendedName>
        <fullName evidence="5">DUF1016 domain-containing protein</fullName>
    </recommendedName>
</protein>
<dbReference type="Pfam" id="PF17761">
    <property type="entry name" value="DUF1016_N"/>
    <property type="match status" value="1"/>
</dbReference>
<dbReference type="InterPro" id="IPR041527">
    <property type="entry name" value="YhcG_N"/>
</dbReference>
<sequence length="420" mass="48166">MPLLSIQQQQTTGVSCIFPIFVSDLQSDMEQLANSIQSISFEQLAQKIITVDDSMRGVAVKTINQATTLRNWIIGCYIVEYEQNGSDRAKYGDNLLKSLEKRIGQKGLNVTLFQLSRLFYRDYPHIGTLVSANHATALHKLPLSEIYATVSHKLPEIDSFAVNKKNAGKLSEQFNTPPENLVSALSFSHIRELLTIEDPLVRFFYETECIRGTWSVRELRRQIVSNLHIRIGLSEDKMKAMMLADSKAERHTPLLQIRDPYTFEFLGLQAKDVVTESDIEEALLGHLQEFLLELGKGFCFEARQKRIIIDGEYYFADLVFYNRLLHCNVIVELKNDEFRHEHIGQLNAYVSYYAENEMQPGDNPPVGILLCTHKGKKMVEYALGSMDNHLFVSTYQLQLPNRQQLEQFLMDECREQSSEV</sequence>
<feature type="domain" description="YhcG PDDEXK nuclease" evidence="1">
    <location>
        <begin position="256"/>
        <end position="406"/>
    </location>
</feature>
<dbReference type="Proteomes" id="UP000020938">
    <property type="component" value="Unassembled WGS sequence"/>
</dbReference>
<name>A0A016C4A5_BACFG</name>
<evidence type="ECO:0000259" key="2">
    <source>
        <dbReference type="Pfam" id="PF17761"/>
    </source>
</evidence>
<gene>
    <name evidence="3" type="ORF">M123_4878</name>
</gene>
<dbReference type="PATRIC" id="fig|1339314.3.peg.193"/>
<proteinExistence type="predicted"/>
<dbReference type="Gene3D" id="3.40.1350.10">
    <property type="match status" value="1"/>
</dbReference>
<feature type="domain" description="YhcG N-terminal" evidence="2">
    <location>
        <begin position="170"/>
        <end position="229"/>
    </location>
</feature>
<evidence type="ECO:0000313" key="4">
    <source>
        <dbReference type="Proteomes" id="UP000020938"/>
    </source>
</evidence>
<accession>A0A016C4A5</accession>